<dbReference type="InterPro" id="IPR021427">
    <property type="entry name" value="DUF3077"/>
</dbReference>
<dbReference type="AlphaFoldDB" id="A0A6I3WJI4"/>
<dbReference type="Pfam" id="PF11275">
    <property type="entry name" value="DUF3077"/>
    <property type="match status" value="1"/>
</dbReference>
<sequence length="104" mass="11394">MNCPATTREAREQLLTTARSFHHFEYRPEKKYLLQVLPGNPAIEALNSSSCLLASVTSFLARLIDGDTDANEIYAVLFMVETTKALIDSATTSVEFGNRPGGAQ</sequence>
<name>A0A6I3WJI4_9PSED</name>
<dbReference type="EMBL" id="WNNK01000024">
    <property type="protein sequence ID" value="MUF07392.1"/>
    <property type="molecule type" value="Genomic_DNA"/>
</dbReference>
<dbReference type="RefSeq" id="WP_155585537.1">
    <property type="nucleotide sequence ID" value="NZ_JBHSTH010000044.1"/>
</dbReference>
<dbReference type="OrthoDB" id="6895868at2"/>
<dbReference type="Proteomes" id="UP000438196">
    <property type="component" value="Unassembled WGS sequence"/>
</dbReference>
<reference evidence="1 2" key="1">
    <citation type="submission" date="2019-11" db="EMBL/GenBank/DDBJ databases">
        <title>Pseudomonas karstica sp. nov. and Pseudomonas spelaei sp. nov. from karst caves.</title>
        <authorList>
            <person name="Zeman M."/>
        </authorList>
    </citation>
    <scope>NUCLEOTIDE SEQUENCE [LARGE SCALE GENOMIC DNA]</scope>
    <source>
        <strain evidence="1 2">CCM 7893</strain>
    </source>
</reference>
<protein>
    <submittedName>
        <fullName evidence="1">DUF3077 domain-containing protein</fullName>
    </submittedName>
</protein>
<keyword evidence="2" id="KW-1185">Reference proteome</keyword>
<gene>
    <name evidence="1" type="ORF">GNF76_23855</name>
</gene>
<organism evidence="1 2">
    <name type="scientific">Pseudomonas spelaei</name>
    <dbReference type="NCBI Taxonomy" id="1055469"/>
    <lineage>
        <taxon>Bacteria</taxon>
        <taxon>Pseudomonadati</taxon>
        <taxon>Pseudomonadota</taxon>
        <taxon>Gammaproteobacteria</taxon>
        <taxon>Pseudomonadales</taxon>
        <taxon>Pseudomonadaceae</taxon>
        <taxon>Pseudomonas</taxon>
    </lineage>
</organism>
<comment type="caution">
    <text evidence="1">The sequence shown here is derived from an EMBL/GenBank/DDBJ whole genome shotgun (WGS) entry which is preliminary data.</text>
</comment>
<accession>A0A6I3WJI4</accession>
<evidence type="ECO:0000313" key="2">
    <source>
        <dbReference type="Proteomes" id="UP000438196"/>
    </source>
</evidence>
<proteinExistence type="predicted"/>
<evidence type="ECO:0000313" key="1">
    <source>
        <dbReference type="EMBL" id="MUF07392.1"/>
    </source>
</evidence>